<reference evidence="11 12" key="1">
    <citation type="submission" date="2019-12" db="EMBL/GenBank/DDBJ databases">
        <title>Paenibacillus sp. nov., an endophytic bacterium isolated from the stem of Dendrobium.</title>
        <authorList>
            <person name="Zhao R."/>
        </authorList>
    </citation>
    <scope>NUCLEOTIDE SEQUENCE [LARGE SCALE GENOMIC DNA]</scope>
    <source>
        <strain evidence="11 12">HJL G12</strain>
    </source>
</reference>
<sequence length="256" mass="27887">MPKAQIPVLKENKPKRRASRRIIAILLLLFVAILVILFFRSPVSQVTEIQFTGGTFSSREQLLQASGLKAGTQYFGVSPSKVENQLLQIKSIQKAVVDKHFPGKINVTIQEYPTVAYELGAEGSLDAILANGTKVSVNSSGIAVEKPILTKWSASDPNKVELCKVLGTIPNELTSDISEIIPSPTASFPDRIKLYTRSRFIVITAISLLSDKVEYLNQVIETAQPGTITMLEADTYTPFQPSGGEDADQNATTHGN</sequence>
<evidence type="ECO:0000256" key="2">
    <source>
        <dbReference type="ARBA" id="ARBA00022475"/>
    </source>
</evidence>
<dbReference type="EMBL" id="WUBI01000002">
    <property type="protein sequence ID" value="MWV45228.1"/>
    <property type="molecule type" value="Genomic_DNA"/>
</dbReference>
<evidence type="ECO:0000256" key="7">
    <source>
        <dbReference type="ARBA" id="ARBA00023306"/>
    </source>
</evidence>
<name>A0A7X3IJQ8_9BACL</name>
<dbReference type="GO" id="GO:0043093">
    <property type="term" value="P:FtsZ-dependent cytokinesis"/>
    <property type="evidence" value="ECO:0007669"/>
    <property type="project" value="UniProtKB-UniRule"/>
</dbReference>
<proteinExistence type="inferred from homology"/>
<keyword evidence="7 8" id="KW-0131">Cell cycle</keyword>
<comment type="caution">
    <text evidence="11">The sequence shown here is derived from an EMBL/GenBank/DDBJ whole genome shotgun (WGS) entry which is preliminary data.</text>
</comment>
<evidence type="ECO:0000256" key="8">
    <source>
        <dbReference type="HAMAP-Rule" id="MF_00912"/>
    </source>
</evidence>
<dbReference type="Gene3D" id="3.10.20.310">
    <property type="entry name" value="membrane protein fhac"/>
    <property type="match status" value="1"/>
</dbReference>
<evidence type="ECO:0000256" key="5">
    <source>
        <dbReference type="ARBA" id="ARBA00022989"/>
    </source>
</evidence>
<dbReference type="Pfam" id="PF08478">
    <property type="entry name" value="POTRA_1"/>
    <property type="match status" value="1"/>
</dbReference>
<evidence type="ECO:0000256" key="9">
    <source>
        <dbReference type="SAM" id="MobiDB-lite"/>
    </source>
</evidence>
<dbReference type="HAMAP" id="MF_00912">
    <property type="entry name" value="DivIB"/>
    <property type="match status" value="1"/>
</dbReference>
<evidence type="ECO:0000256" key="4">
    <source>
        <dbReference type="ARBA" id="ARBA00022692"/>
    </source>
</evidence>
<keyword evidence="12" id="KW-1185">Reference proteome</keyword>
<evidence type="ECO:0000259" key="10">
    <source>
        <dbReference type="PROSITE" id="PS51779"/>
    </source>
</evidence>
<keyword evidence="5 8" id="KW-1133">Transmembrane helix</keyword>
<comment type="function">
    <text evidence="8">Cell division protein that may be involved in stabilizing or promoting the assembly of the division complex.</text>
</comment>
<keyword evidence="3 8" id="KW-0132">Cell division</keyword>
<dbReference type="Gene3D" id="3.40.50.10960">
    <property type="match status" value="1"/>
</dbReference>
<dbReference type="AlphaFoldDB" id="A0A7X3IJQ8"/>
<comment type="subcellular location">
    <subcellularLocation>
        <location evidence="8">Cell membrane</location>
        <topology evidence="8">Single-pass type II membrane protein</topology>
    </subcellularLocation>
    <subcellularLocation>
        <location evidence="1">Membrane</location>
    </subcellularLocation>
    <text evidence="8">Localizes to the division septum.</text>
</comment>
<keyword evidence="2 8" id="KW-1003">Cell membrane</keyword>
<feature type="domain" description="POTRA" evidence="10">
    <location>
        <begin position="44"/>
        <end position="112"/>
    </location>
</feature>
<dbReference type="GO" id="GO:0032153">
    <property type="term" value="C:cell division site"/>
    <property type="evidence" value="ECO:0007669"/>
    <property type="project" value="UniProtKB-UniRule"/>
</dbReference>
<organism evidence="11 12">
    <name type="scientific">Paenibacillus dendrobii</name>
    <dbReference type="NCBI Taxonomy" id="2691084"/>
    <lineage>
        <taxon>Bacteria</taxon>
        <taxon>Bacillati</taxon>
        <taxon>Bacillota</taxon>
        <taxon>Bacilli</taxon>
        <taxon>Bacillales</taxon>
        <taxon>Paenibacillaceae</taxon>
        <taxon>Paenibacillus</taxon>
    </lineage>
</organism>
<accession>A0A7X3IJQ8</accession>
<dbReference type="InterPro" id="IPR050487">
    <property type="entry name" value="FtsQ_DivIB"/>
</dbReference>
<evidence type="ECO:0000256" key="6">
    <source>
        <dbReference type="ARBA" id="ARBA00023136"/>
    </source>
</evidence>
<evidence type="ECO:0000256" key="3">
    <source>
        <dbReference type="ARBA" id="ARBA00022618"/>
    </source>
</evidence>
<evidence type="ECO:0000313" key="12">
    <source>
        <dbReference type="Proteomes" id="UP000460318"/>
    </source>
</evidence>
<protein>
    <recommendedName>
        <fullName evidence="8">Cell division protein DivIB</fullName>
    </recommendedName>
</protein>
<dbReference type="InterPro" id="IPR034746">
    <property type="entry name" value="POTRA"/>
</dbReference>
<dbReference type="PANTHER" id="PTHR37820">
    <property type="entry name" value="CELL DIVISION PROTEIN DIVIB"/>
    <property type="match status" value="1"/>
</dbReference>
<keyword evidence="4 8" id="KW-0812">Transmembrane</keyword>
<feature type="region of interest" description="Disordered" evidence="9">
    <location>
        <begin position="236"/>
        <end position="256"/>
    </location>
</feature>
<dbReference type="PANTHER" id="PTHR37820:SF1">
    <property type="entry name" value="CELL DIVISION PROTEIN FTSQ"/>
    <property type="match status" value="1"/>
</dbReference>
<comment type="similarity">
    <text evidence="8">Belongs to the FtsQ/DivIB family. DivIB subfamily.</text>
</comment>
<gene>
    <name evidence="8" type="primary">divIB</name>
    <name evidence="11" type="ORF">GRF59_16525</name>
</gene>
<feature type="transmembrane region" description="Helical" evidence="8">
    <location>
        <begin position="21"/>
        <end position="39"/>
    </location>
</feature>
<dbReference type="GO" id="GO:0005886">
    <property type="term" value="C:plasma membrane"/>
    <property type="evidence" value="ECO:0007669"/>
    <property type="project" value="UniProtKB-SubCell"/>
</dbReference>
<evidence type="ECO:0000313" key="11">
    <source>
        <dbReference type="EMBL" id="MWV45228.1"/>
    </source>
</evidence>
<dbReference type="PROSITE" id="PS51779">
    <property type="entry name" value="POTRA"/>
    <property type="match status" value="1"/>
</dbReference>
<keyword evidence="6 8" id="KW-0472">Membrane</keyword>
<dbReference type="InterPro" id="IPR013685">
    <property type="entry name" value="POTRA_FtsQ_type"/>
</dbReference>
<dbReference type="InterPro" id="IPR026580">
    <property type="entry name" value="DivIB"/>
</dbReference>
<evidence type="ECO:0000256" key="1">
    <source>
        <dbReference type="ARBA" id="ARBA00004370"/>
    </source>
</evidence>
<dbReference type="Proteomes" id="UP000460318">
    <property type="component" value="Unassembled WGS sequence"/>
</dbReference>
<dbReference type="RefSeq" id="WP_160498800.1">
    <property type="nucleotide sequence ID" value="NZ_WUBI01000002.1"/>
</dbReference>